<reference evidence="2 3" key="1">
    <citation type="submission" date="2021-06" db="EMBL/GenBank/DDBJ databases">
        <title>Caerostris darwini draft genome.</title>
        <authorList>
            <person name="Kono N."/>
            <person name="Arakawa K."/>
        </authorList>
    </citation>
    <scope>NUCLEOTIDE SEQUENCE [LARGE SCALE GENOMIC DNA]</scope>
</reference>
<proteinExistence type="predicted"/>
<protein>
    <submittedName>
        <fullName evidence="2">Uncharacterized protein</fullName>
    </submittedName>
</protein>
<evidence type="ECO:0000313" key="2">
    <source>
        <dbReference type="EMBL" id="GIX91727.1"/>
    </source>
</evidence>
<keyword evidence="3" id="KW-1185">Reference proteome</keyword>
<dbReference type="EMBL" id="BPLQ01002337">
    <property type="protein sequence ID" value="GIX91727.1"/>
    <property type="molecule type" value="Genomic_DNA"/>
</dbReference>
<accession>A0AAV4P3B4</accession>
<sequence length="80" mass="8558">MDISPDKVMKERKCGGAREDQMRTTGEGDGEKRSAGAKGCSGMRYSTFSRATSVGVIGSGIEGCDSCNLFPPPRHTDRQT</sequence>
<feature type="region of interest" description="Disordered" evidence="1">
    <location>
        <begin position="1"/>
        <end position="41"/>
    </location>
</feature>
<dbReference type="AlphaFoldDB" id="A0AAV4P3B4"/>
<gene>
    <name evidence="2" type="ORF">CDAR_4871</name>
</gene>
<evidence type="ECO:0000256" key="1">
    <source>
        <dbReference type="SAM" id="MobiDB-lite"/>
    </source>
</evidence>
<dbReference type="Proteomes" id="UP001054837">
    <property type="component" value="Unassembled WGS sequence"/>
</dbReference>
<evidence type="ECO:0000313" key="3">
    <source>
        <dbReference type="Proteomes" id="UP001054837"/>
    </source>
</evidence>
<name>A0AAV4P3B4_9ARAC</name>
<organism evidence="2 3">
    <name type="scientific">Caerostris darwini</name>
    <dbReference type="NCBI Taxonomy" id="1538125"/>
    <lineage>
        <taxon>Eukaryota</taxon>
        <taxon>Metazoa</taxon>
        <taxon>Ecdysozoa</taxon>
        <taxon>Arthropoda</taxon>
        <taxon>Chelicerata</taxon>
        <taxon>Arachnida</taxon>
        <taxon>Araneae</taxon>
        <taxon>Araneomorphae</taxon>
        <taxon>Entelegynae</taxon>
        <taxon>Araneoidea</taxon>
        <taxon>Araneidae</taxon>
        <taxon>Caerostris</taxon>
    </lineage>
</organism>
<feature type="compositionally biased region" description="Basic and acidic residues" evidence="1">
    <location>
        <begin position="1"/>
        <end position="22"/>
    </location>
</feature>
<comment type="caution">
    <text evidence="2">The sequence shown here is derived from an EMBL/GenBank/DDBJ whole genome shotgun (WGS) entry which is preliminary data.</text>
</comment>